<evidence type="ECO:0000256" key="2">
    <source>
        <dbReference type="ARBA" id="ARBA00022622"/>
    </source>
</evidence>
<reference evidence="10" key="1">
    <citation type="submission" date="2013-07" db="EMBL/GenBank/DDBJ databases">
        <title>Midgut Transcriptome Profiling of Anoplphora glabripennis, a Lignocellulose Degrading, Wood-Boring Cerambycid.</title>
        <authorList>
            <person name="Scully E.D."/>
            <person name="Hoover K."/>
            <person name="Carlson J.E."/>
            <person name="Tien M."/>
            <person name="Geib S.M."/>
        </authorList>
    </citation>
    <scope>NUCLEOTIDE SEQUENCE</scope>
</reference>
<sequence>MGVMIPYTVAFLATLNAASALNCFTCSSKDTFTCGWNVPLIYLSYGTKQCASVGVLDALIGAKCYKITAQNKQGNWLVERGCLPPGAFGCNAIASAVGWISSEMSNNPNSLKNLNCYTCNSDNCNSAQRFSGTTLVGLALAAAIFLL</sequence>
<comment type="subcellular location">
    <subcellularLocation>
        <location evidence="1">Membrane</location>
        <topology evidence="1">Lipid-anchor</topology>
        <topology evidence="1">GPI-anchor</topology>
    </subcellularLocation>
</comment>
<evidence type="ECO:0000256" key="8">
    <source>
        <dbReference type="ARBA" id="ARBA00023288"/>
    </source>
</evidence>
<dbReference type="GO" id="GO:0030431">
    <property type="term" value="P:sleep"/>
    <property type="evidence" value="ECO:0007669"/>
    <property type="project" value="InterPro"/>
</dbReference>
<name>V5GUT6_ANOGL</name>
<keyword evidence="3" id="KW-0812">Transmembrane</keyword>
<organism evidence="10">
    <name type="scientific">Anoplophora glabripennis</name>
    <name type="common">Asian longhorn beetle</name>
    <name type="synonym">Anoplophora nobilis</name>
    <dbReference type="NCBI Taxonomy" id="217634"/>
    <lineage>
        <taxon>Eukaryota</taxon>
        <taxon>Metazoa</taxon>
        <taxon>Ecdysozoa</taxon>
        <taxon>Arthropoda</taxon>
        <taxon>Hexapoda</taxon>
        <taxon>Insecta</taxon>
        <taxon>Pterygota</taxon>
        <taxon>Neoptera</taxon>
        <taxon>Endopterygota</taxon>
        <taxon>Coleoptera</taxon>
        <taxon>Polyphaga</taxon>
        <taxon>Cucujiformia</taxon>
        <taxon>Chrysomeloidea</taxon>
        <taxon>Cerambycidae</taxon>
        <taxon>Lamiinae</taxon>
        <taxon>Lamiini</taxon>
        <taxon>Anoplophora</taxon>
    </lineage>
</organism>
<dbReference type="InterPro" id="IPR050975">
    <property type="entry name" value="Sleep_regulator"/>
</dbReference>
<evidence type="ECO:0000256" key="1">
    <source>
        <dbReference type="ARBA" id="ARBA00004589"/>
    </source>
</evidence>
<keyword evidence="7" id="KW-0325">Glycoprotein</keyword>
<evidence type="ECO:0000256" key="3">
    <source>
        <dbReference type="ARBA" id="ARBA00022692"/>
    </source>
</evidence>
<dbReference type="Pfam" id="PF17064">
    <property type="entry name" value="QVR"/>
    <property type="match status" value="1"/>
</dbReference>
<dbReference type="GO" id="GO:0098552">
    <property type="term" value="C:side of membrane"/>
    <property type="evidence" value="ECO:0007669"/>
    <property type="project" value="UniProtKB-KW"/>
</dbReference>
<keyword evidence="8" id="KW-0449">Lipoprotein</keyword>
<keyword evidence="6" id="KW-0472">Membrane</keyword>
<evidence type="ECO:0000313" key="10">
    <source>
        <dbReference type="EMBL" id="JAB67914.1"/>
    </source>
</evidence>
<evidence type="ECO:0000256" key="4">
    <source>
        <dbReference type="ARBA" id="ARBA00022729"/>
    </source>
</evidence>
<feature type="signal peptide" evidence="9">
    <location>
        <begin position="1"/>
        <end position="20"/>
    </location>
</feature>
<dbReference type="PANTHER" id="PTHR33562:SF20">
    <property type="entry name" value="PROTEIN QUIVER"/>
    <property type="match status" value="1"/>
</dbReference>
<proteinExistence type="predicted"/>
<keyword evidence="5" id="KW-1133">Transmembrane helix</keyword>
<evidence type="ECO:0000256" key="9">
    <source>
        <dbReference type="SAM" id="SignalP"/>
    </source>
</evidence>
<evidence type="ECO:0000256" key="5">
    <source>
        <dbReference type="ARBA" id="ARBA00022989"/>
    </source>
</evidence>
<dbReference type="InterPro" id="IPR031424">
    <property type="entry name" value="QVR-like"/>
</dbReference>
<keyword evidence="2" id="KW-0336">GPI-anchor</keyword>
<feature type="chain" id="PRO_5004734502" evidence="9">
    <location>
        <begin position="21"/>
        <end position="147"/>
    </location>
</feature>
<evidence type="ECO:0000256" key="6">
    <source>
        <dbReference type="ARBA" id="ARBA00023136"/>
    </source>
</evidence>
<evidence type="ECO:0000256" key="7">
    <source>
        <dbReference type="ARBA" id="ARBA00023180"/>
    </source>
</evidence>
<dbReference type="PANTHER" id="PTHR33562">
    <property type="entry name" value="ATILLA, ISOFORM B-RELATED-RELATED"/>
    <property type="match status" value="1"/>
</dbReference>
<dbReference type="GO" id="GO:0032222">
    <property type="term" value="P:regulation of synaptic transmission, cholinergic"/>
    <property type="evidence" value="ECO:0007669"/>
    <property type="project" value="InterPro"/>
</dbReference>
<dbReference type="EMBL" id="GALX01000552">
    <property type="protein sequence ID" value="JAB67914.1"/>
    <property type="molecule type" value="Transcribed_RNA"/>
</dbReference>
<protein>
    <submittedName>
        <fullName evidence="10">Uncharacterized protein</fullName>
    </submittedName>
</protein>
<accession>V5GUT6</accession>
<keyword evidence="4 9" id="KW-0732">Signal</keyword>
<dbReference type="AlphaFoldDB" id="V5GUT6"/>